<dbReference type="AlphaFoldDB" id="A0A0G0YTR4"/>
<evidence type="ECO:0000313" key="1">
    <source>
        <dbReference type="EMBL" id="KKS03828.1"/>
    </source>
</evidence>
<name>A0A0G0YTR4_9BACT</name>
<reference evidence="1 2" key="1">
    <citation type="journal article" date="2015" name="Nature">
        <title>rRNA introns, odd ribosomes, and small enigmatic genomes across a large radiation of phyla.</title>
        <authorList>
            <person name="Brown C.T."/>
            <person name="Hug L.A."/>
            <person name="Thomas B.C."/>
            <person name="Sharon I."/>
            <person name="Castelle C.J."/>
            <person name="Singh A."/>
            <person name="Wilkins M.J."/>
            <person name="Williams K.H."/>
            <person name="Banfield J.F."/>
        </authorList>
    </citation>
    <scope>NUCLEOTIDE SEQUENCE [LARGE SCALE GENOMIC DNA]</scope>
</reference>
<accession>A0A0G0YTR4</accession>
<dbReference type="InterPro" id="IPR023214">
    <property type="entry name" value="HAD_sf"/>
</dbReference>
<proteinExistence type="predicted"/>
<dbReference type="Proteomes" id="UP000034493">
    <property type="component" value="Unassembled WGS sequence"/>
</dbReference>
<dbReference type="Pfam" id="PF13242">
    <property type="entry name" value="Hydrolase_like"/>
    <property type="match status" value="1"/>
</dbReference>
<keyword evidence="1" id="KW-0378">Hydrolase</keyword>
<protein>
    <submittedName>
        <fullName evidence="1">HAD-superfamily hydrolase, subfamily IA, variant 1</fullName>
    </submittedName>
</protein>
<gene>
    <name evidence="1" type="ORF">UU56_C0014G0027</name>
</gene>
<dbReference type="EMBL" id="LCBC01000014">
    <property type="protein sequence ID" value="KKS03828.1"/>
    <property type="molecule type" value="Genomic_DNA"/>
</dbReference>
<dbReference type="InterPro" id="IPR036412">
    <property type="entry name" value="HAD-like_sf"/>
</dbReference>
<evidence type="ECO:0000313" key="2">
    <source>
        <dbReference type="Proteomes" id="UP000034493"/>
    </source>
</evidence>
<dbReference type="GO" id="GO:0016787">
    <property type="term" value="F:hydrolase activity"/>
    <property type="evidence" value="ECO:0007669"/>
    <property type="project" value="UniProtKB-KW"/>
</dbReference>
<dbReference type="Gene3D" id="3.40.50.1000">
    <property type="entry name" value="HAD superfamily/HAD-like"/>
    <property type="match status" value="1"/>
</dbReference>
<dbReference type="CDD" id="cd01427">
    <property type="entry name" value="HAD_like"/>
    <property type="match status" value="1"/>
</dbReference>
<sequence length="166" mass="19324">MHPQVALTLRFQHILYKKMPKLVIFDWKRTLYDPDTKKLIKGAVSLLKLLKAKSIPVVLVGKGKKDMANEVKKLQVGNFLKKIVFVDTEKNVEVYKPFIPLNKKREVFFVGDRVRSELEVGKKLGARTVWLKQGKFANELPQNKFQKPDFTISSLKECLYLFKNFK</sequence>
<comment type="caution">
    <text evidence="1">The sequence shown here is derived from an EMBL/GenBank/DDBJ whole genome shotgun (WGS) entry which is preliminary data.</text>
</comment>
<organism evidence="1 2">
    <name type="scientific">Candidatus Curtissbacteria bacterium GW2011_GWA2_41_24</name>
    <dbReference type="NCBI Taxonomy" id="1618411"/>
    <lineage>
        <taxon>Bacteria</taxon>
        <taxon>Candidatus Curtissiibacteriota</taxon>
    </lineage>
</organism>
<dbReference type="SUPFAM" id="SSF56784">
    <property type="entry name" value="HAD-like"/>
    <property type="match status" value="1"/>
</dbReference>